<evidence type="ECO:0000313" key="5">
    <source>
        <dbReference type="Proteomes" id="UP000176009"/>
    </source>
</evidence>
<feature type="domain" description="Schlafen group 3-like DNA/RNA helicase" evidence="2">
    <location>
        <begin position="246"/>
        <end position="361"/>
    </location>
</feature>
<feature type="domain" description="NERD" evidence="1">
    <location>
        <begin position="5"/>
        <end position="112"/>
    </location>
</feature>
<dbReference type="InterPro" id="IPR018647">
    <property type="entry name" value="SLFN_3-like_DNA/RNA_helicase"/>
</dbReference>
<gene>
    <name evidence="4" type="ORF">APR40_14685</name>
    <name evidence="3" type="ORF">BHS39_14715</name>
</gene>
<organism evidence="4 6">
    <name type="scientific">Salegentibacter salarius</name>
    <dbReference type="NCBI Taxonomy" id="435906"/>
    <lineage>
        <taxon>Bacteria</taxon>
        <taxon>Pseudomonadati</taxon>
        <taxon>Bacteroidota</taxon>
        <taxon>Flavobacteriia</taxon>
        <taxon>Flavobacteriales</taxon>
        <taxon>Flavobacteriaceae</taxon>
        <taxon>Salegentibacter</taxon>
    </lineage>
</organism>
<dbReference type="Pfam" id="PF08378">
    <property type="entry name" value="NERD"/>
    <property type="match status" value="1"/>
</dbReference>
<evidence type="ECO:0000313" key="4">
    <source>
        <dbReference type="EMBL" id="PKD17323.1"/>
    </source>
</evidence>
<dbReference type="EMBL" id="MJBR01000029">
    <property type="protein sequence ID" value="OEY71967.1"/>
    <property type="molecule type" value="Genomic_DNA"/>
</dbReference>
<dbReference type="AlphaFoldDB" id="A0A2N0TRF5"/>
<sequence length="586" mass="68354">MKFDNKGEKEIFQKAVDSKYFDSSKRYLIHSLRSQNTKNKIVGEIDFVYLDDQYVFFLESKGGAVKYDSSKDEWWVLGGTKKGDPFAQVTDYLFYVRDTLLPQYFPDRFFNQRLIFGYGVMFPDVEKKLSFSRHNKKSKNFRQETIEYDPEIIYTSSDHEAPNGLIKYIEHLKSYWRTHGRYSGKGRSFGVGHRDVQDIRQIFRKDLIFEVPISKVLHKESFEIEKFTKEQYSLLDNFGLIKNRGFVVTGGPGTGKTILAKELLSRQTLMGKNCAYFCFNKNLSGEIRRFFETNEETSFIDCFHIHGFIYDSLQAKNLLPENDGNNFWSETLPLQFKLWYSALELKKYDFILIDEAQDIFNENIIDAIFLNLSGGLESGNWAMFLDYKYQKFYSGFDEDYYELFLNTYPCSLHTLPLNCRNHPDIIEVASSHSGLESMPCRRTEVIFKTTIDYYQESEGLGDKVCEILKDWRDKNIPPEEITILCAENQFLEQIKDVLGSKCALVSENQHKKEGFFCLSTIHSYKGLENNFILIVGINSYDRSRKDLMSLFFVGYTRAQVGLSILLNEDVKKDLTQNILKNIKIDV</sequence>
<evidence type="ECO:0000259" key="1">
    <source>
        <dbReference type="Pfam" id="PF08378"/>
    </source>
</evidence>
<keyword evidence="5" id="KW-1185">Reference proteome</keyword>
<evidence type="ECO:0000313" key="6">
    <source>
        <dbReference type="Proteomes" id="UP000232533"/>
    </source>
</evidence>
<protein>
    <submittedName>
        <fullName evidence="4">Uncharacterized protein</fullName>
    </submittedName>
</protein>
<accession>A0A2N0TRF5</accession>
<comment type="caution">
    <text evidence="4">The sequence shown here is derived from an EMBL/GenBank/DDBJ whole genome shotgun (WGS) entry which is preliminary data.</text>
</comment>
<dbReference type="InterPro" id="IPR011528">
    <property type="entry name" value="NERD"/>
</dbReference>
<dbReference type="RefSeq" id="WP_070054771.1">
    <property type="nucleotide sequence ID" value="NZ_FVZF01000035.1"/>
</dbReference>
<dbReference type="InterPro" id="IPR027417">
    <property type="entry name" value="P-loop_NTPase"/>
</dbReference>
<evidence type="ECO:0000259" key="2">
    <source>
        <dbReference type="Pfam" id="PF09848"/>
    </source>
</evidence>
<dbReference type="EMBL" id="LKTR01000035">
    <property type="protein sequence ID" value="PKD17323.1"/>
    <property type="molecule type" value="Genomic_DNA"/>
</dbReference>
<reference evidence="3 5" key="2">
    <citation type="submission" date="2016-09" db="EMBL/GenBank/DDBJ databases">
        <title>Genome Sequence of Salegentibacter salarius,Isolated from a Marine Solar Saltern of the Yellow Sea in South Korea.</title>
        <authorList>
            <person name="Zheng Q."/>
            <person name="Liu Y."/>
        </authorList>
    </citation>
    <scope>NUCLEOTIDE SEQUENCE [LARGE SCALE GENOMIC DNA]</scope>
    <source>
        <strain evidence="3 5">KCTC 12974</strain>
    </source>
</reference>
<name>A0A2N0TRF5_9FLAO</name>
<dbReference type="Gene3D" id="3.40.50.300">
    <property type="entry name" value="P-loop containing nucleotide triphosphate hydrolases"/>
    <property type="match status" value="2"/>
</dbReference>
<dbReference type="Proteomes" id="UP000232533">
    <property type="component" value="Unassembled WGS sequence"/>
</dbReference>
<evidence type="ECO:0000313" key="3">
    <source>
        <dbReference type="EMBL" id="OEY71967.1"/>
    </source>
</evidence>
<dbReference type="SUPFAM" id="SSF52540">
    <property type="entry name" value="P-loop containing nucleoside triphosphate hydrolases"/>
    <property type="match status" value="1"/>
</dbReference>
<dbReference type="Pfam" id="PF09848">
    <property type="entry name" value="SLFN-g3_helicase"/>
    <property type="match status" value="1"/>
</dbReference>
<dbReference type="Proteomes" id="UP000176009">
    <property type="component" value="Unassembled WGS sequence"/>
</dbReference>
<reference evidence="4 6" key="1">
    <citation type="submission" date="2015-10" db="EMBL/GenBank/DDBJ databases">
        <title>Draft genome sequence of Salegentibacter salinarum KCTC 12975.</title>
        <authorList>
            <person name="Lin W."/>
            <person name="Zheng Q."/>
        </authorList>
    </citation>
    <scope>NUCLEOTIDE SEQUENCE [LARGE SCALE GENOMIC DNA]</scope>
    <source>
        <strain evidence="4 6">KCTC 12974</strain>
    </source>
</reference>
<proteinExistence type="predicted"/>